<dbReference type="Pfam" id="PF07539">
    <property type="entry name" value="UTP20_N"/>
    <property type="match status" value="1"/>
</dbReference>
<accession>A0A8B8GLL7</accession>
<dbReference type="GO" id="GO:0030686">
    <property type="term" value="C:90S preribosome"/>
    <property type="evidence" value="ECO:0007669"/>
    <property type="project" value="TreeGrafter"/>
</dbReference>
<evidence type="ECO:0000256" key="1">
    <source>
        <dbReference type="SAM" id="MobiDB-lite"/>
    </source>
</evidence>
<feature type="compositionally biased region" description="Basic residues" evidence="1">
    <location>
        <begin position="2653"/>
        <end position="2669"/>
    </location>
</feature>
<reference evidence="6" key="1">
    <citation type="submission" date="2025-08" db="UniProtKB">
        <authorList>
            <consortium name="RefSeq"/>
        </authorList>
    </citation>
    <scope>IDENTIFICATION</scope>
    <source>
        <tissue evidence="6">Whole body</tissue>
    </source>
</reference>
<dbReference type="GeneID" id="112692887"/>
<dbReference type="PANTHER" id="PTHR17695">
    <property type="entry name" value="SMALL SUBUNIT PROCESSOME COMPONENT 20 HOMOLOG"/>
    <property type="match status" value="1"/>
</dbReference>
<name>A0A8B8GLL7_9HEMI</name>
<evidence type="ECO:0000259" key="3">
    <source>
        <dbReference type="Pfam" id="PF20416"/>
    </source>
</evidence>
<evidence type="ECO:0000259" key="4">
    <source>
        <dbReference type="Pfam" id="PF23099"/>
    </source>
</evidence>
<feature type="domain" description="U3 small nucleolar RNA-associated protein 20 N-terminal" evidence="2">
    <location>
        <begin position="858"/>
        <end position="1474"/>
    </location>
</feature>
<dbReference type="InterPro" id="IPR016024">
    <property type="entry name" value="ARM-type_fold"/>
</dbReference>
<feature type="domain" description="U3 small nucleolar RNA-associated protein 20 C-terminal" evidence="4">
    <location>
        <begin position="2323"/>
        <end position="2669"/>
    </location>
</feature>
<proteinExistence type="predicted"/>
<feature type="region of interest" description="Disordered" evidence="1">
    <location>
        <begin position="2653"/>
        <end position="2674"/>
    </location>
</feature>
<protein>
    <submittedName>
        <fullName evidence="6">Small subunit processome component 20 homolog</fullName>
    </submittedName>
</protein>
<organism evidence="5 6">
    <name type="scientific">Sipha flava</name>
    <name type="common">yellow sugarcane aphid</name>
    <dbReference type="NCBI Taxonomy" id="143950"/>
    <lineage>
        <taxon>Eukaryota</taxon>
        <taxon>Metazoa</taxon>
        <taxon>Ecdysozoa</taxon>
        <taxon>Arthropoda</taxon>
        <taxon>Hexapoda</taxon>
        <taxon>Insecta</taxon>
        <taxon>Pterygota</taxon>
        <taxon>Neoptera</taxon>
        <taxon>Paraneoptera</taxon>
        <taxon>Hemiptera</taxon>
        <taxon>Sternorrhyncha</taxon>
        <taxon>Aphidomorpha</taxon>
        <taxon>Aphidoidea</taxon>
        <taxon>Aphididae</taxon>
        <taxon>Sipha</taxon>
    </lineage>
</organism>
<dbReference type="OrthoDB" id="360653at2759"/>
<keyword evidence="5" id="KW-1185">Reference proteome</keyword>
<dbReference type="InterPro" id="IPR046523">
    <property type="entry name" value="UTP20_dom"/>
</dbReference>
<dbReference type="SUPFAM" id="SSF48371">
    <property type="entry name" value="ARM repeat"/>
    <property type="match status" value="4"/>
</dbReference>
<feature type="compositionally biased region" description="Acidic residues" evidence="1">
    <location>
        <begin position="1671"/>
        <end position="1692"/>
    </location>
</feature>
<dbReference type="GO" id="GO:0032040">
    <property type="term" value="C:small-subunit processome"/>
    <property type="evidence" value="ECO:0007669"/>
    <property type="project" value="TreeGrafter"/>
</dbReference>
<sequence length="2690" mass="309047">MKNKPHRHKEYNTFRFQPFSERISEIDVDVFHRVGHSNEEIDDTPKTRFALAIERWNDLNRSESYDQLCYNLKPLQLESLPQLLARKEEISQVLFKYLDDSDPLSVQAALEFVIAFAQDLQQEFYEYFPEFLRLCIKLLRTKDAEQIEWSFTCLAYLFKYLWRLIVRDIKPVFECIVLLLGDDQPPYVNDFAAESFSFVAKKVKDKKNFLKMVLKNFKYKKESIYGCSKLLFEVIKGVSGGLHSCADNFLPIYINSLANTDISHNLLYDVLDMFFDHLLNHVEPKKSILIWTTLKKSTSEFLINYTNNPNERTAENVNQVLILCHRLVSHKNGSCIHNLTEIFEWVIEYLDHKPQLTQVHLHTLSSIVSTLCLSNIGLPSYQANTLIDKVMSLKNLDILVSFTEQMYTYINFELSVMPQFLNFVAEHIKSKQELPKSIITCLSRYFSDNSPLRSYGYDKWRVNYKNTLYGRHYDSEIIGNYILKCLGNIQNDNCEADDIPCYLILLQHFCHNETDATNILKNLFELTTKKLENGDVVNLLSFLNIIETIMRLKDDFNNWFLLVNLITQLKPLLDNKFKCCALVLEIIHILISSCQIPINDKCIKDLEKKLIDLLSLPYHQVRLISCKILVLINSPTDTHLVERNSLFRLLETVENVPATLNEYRARLLHIQHLDCNDTFKNSYRTVEDASEIAVKYLLGNLHINFRPMWDPVVKLIVSHSKSSKTFWPVYVKHLELSIKHDNYVIKPAEPKEEFKSDFISERYKKLNNTVERVDMNNYRILLWNTMSDFGDLIDQKNKDIVTLFLQFIRCEYMQSNSELANSWNIKQNSEEEEPDTDNEDNINESSSEETYNSNKSLTKLLLAHLKLMSTLRNPKGIYKESEVFDVYLILLSNKNAEIQKAAFDCLLTYKQKHVTPYKENLYSLINEKSFKAELVMFRVDSESEAILSEHRPLLMPLIMRIVYGKLLSGGGPKSGSKCSGQNRRTAIMRFLVGCEESELIVFMQMVFRVLNSQVQFSDCPLKMTRHIVNTIDLGHVLPPRRLLSSVNMCAVILKQCGALSGTNGLYYMLRVLLCVGANVKAMLMHRSTIHAGYFNTISKVRITTIETLTTFFQHFENFSWDKSFLDSVFEVFIEPSLSKIPTECLQHPTPLMKLLVVWSQIPRYYCLLGYPVNNLTAIEVLIDLLTSEKTHGGVKKIVLEIIDRLLTFDGTYNDAMDVDVPALDIPLPSLPSEYEDVLNVGSRLLFPYLPTILTYLYNELSKKRGVGLASIEMSILTKASELVRDEQSSSNLLSLLFPVLLKKATSDDMAIAPLFSTVNCLVSNVDDVGTLPRQLATLFGSVVGQHSRNMLLEFTKIIAKKSPKSNIHCDILYELNAWDKRHLDQPDFDCRMNALKKIKTLLDNNDVSVEFGAFVIYNCFYIFNNVNDIGLRDTASTCLKSISCYLCLKHAKQSPERTFILDSVLLPSIRNGIQGLKEVVQYESISLLGHLARKCAHVHFVFNDLQPLSNETDLEGDFFENIQHLQTYRKVKALHRFSEIMKKSYHCPRPNTIMHFILPLANQFLCSTKYNAKNSLVDAAIDAVTTMSRILPWQQYETLLKLYLNKMRQSIDFQKQTVRIVSGILDSFHFDLSRATERETQVIQESIHLKKIKDISQKVTQVNIIEKVMQDDEDETQMEVDDDDNEDGDDENENTEIKELIVEKVHVLCPSSAIKITKVISIGLLPQLNKNLAQYSESDRSHKMNKKQAEYDKEEMEMLKIPVALAVVKLLKKLPANMLEENLQGVFMKLCTFLKSRLESVRRVTRETLQNIMVTLGTSYMSMLLNEMTALLTQGFQVHVLIYTIHAILVSLRELFEKGHMDGCLPYILEVVKVDLFGASSDEKEVTKIAGKTIEARGNKSYNTLHIAAEFVTEKSLLNLIIPFKDILYSTLSFKSIRKCNESLRHIVTGLVDNKFVKTESLLEFAHGTVSQSIPVLNAESKQQVKKKEEIKKPDSYIIPQEPKRISTLFDQTVCARTNAHELVQFGLSLLQFMLKREMLKSAAFSPFVDPFVSLVIDSMKSQHVKLITLALQCMNWLLKRDLPSVKGNIKTISRSIFEIIHKYATGQNCTGDNAELVMSSFKTLSTYIREVKYNRLDNDQLREAVLYAEQELSSVENGGSTITTTFTLIKALLSRQHNCPEFKELMNHVAKACITCERDAVRTQARQTFYQYLMDYPLGKALNGHIQFFLTQLEYEVQSGRESALEMITLLIKTLPPEVLRNHSSAIFISLSAQMVNDSVASCRKSAAEAIKIMLGRLTKNIISTLYDITLTWLQGTKIIHRQLGALLISLFVTVEGEDFNSRLKTTLPILSKYLRRTAVPDGPGRFVRILKPIESDQNLDHFLFQCLQTCVNIVSTCPNVFTKPSLNEHIMHIAMSCQELLRDDHEWVRLGALQFLKKYLSSVDVKVIAMLASKKDDKEEKRYLYSNARQSVKMLCLDLVDQIIPGHEILEEILKDTMENLLLLSEILKLVQSKKVKNDKNELSLGWLLKSLNKLVFIEVSKYPQQFTVRKSVFTFYGALASRLLRSKLISVIKIVLKPLIRELSTTDDASIDIRRVAKSASNIIKKKCGPEIFNENCSLIQRNLNARRALRKKAALLQVVTDPELAAKRKITKQAKKKGTKKRRMEKIKQKDIKTRIKKDLDLEEYY</sequence>
<evidence type="ECO:0000259" key="2">
    <source>
        <dbReference type="Pfam" id="PF07539"/>
    </source>
</evidence>
<feature type="region of interest" description="Disordered" evidence="1">
    <location>
        <begin position="823"/>
        <end position="851"/>
    </location>
</feature>
<dbReference type="InterPro" id="IPR052575">
    <property type="entry name" value="SSU_processome_comp_20"/>
</dbReference>
<dbReference type="InterPro" id="IPR011430">
    <property type="entry name" value="UTP20_N"/>
</dbReference>
<dbReference type="InterPro" id="IPR057525">
    <property type="entry name" value="UTP20_C"/>
</dbReference>
<gene>
    <name evidence="6" type="primary">LOC112692887</name>
</gene>
<feature type="region of interest" description="Disordered" evidence="1">
    <location>
        <begin position="1670"/>
        <end position="1692"/>
    </location>
</feature>
<dbReference type="Pfam" id="PF23099">
    <property type="entry name" value="UTP20_C"/>
    <property type="match status" value="1"/>
</dbReference>
<evidence type="ECO:0000313" key="6">
    <source>
        <dbReference type="RefSeq" id="XP_025423486.1"/>
    </source>
</evidence>
<dbReference type="InterPro" id="IPR011989">
    <property type="entry name" value="ARM-like"/>
</dbReference>
<dbReference type="Gene3D" id="1.25.10.10">
    <property type="entry name" value="Leucine-rich Repeat Variant"/>
    <property type="match status" value="2"/>
</dbReference>
<feature type="compositionally biased region" description="Acidic residues" evidence="1">
    <location>
        <begin position="830"/>
        <end position="842"/>
    </location>
</feature>
<dbReference type="RefSeq" id="XP_025423486.1">
    <property type="nucleotide sequence ID" value="XM_025567701.1"/>
</dbReference>
<dbReference type="Pfam" id="PF20416">
    <property type="entry name" value="UTP20"/>
    <property type="match status" value="1"/>
</dbReference>
<evidence type="ECO:0000313" key="5">
    <source>
        <dbReference type="Proteomes" id="UP000694846"/>
    </source>
</evidence>
<dbReference type="PANTHER" id="PTHR17695:SF11">
    <property type="entry name" value="SMALL SUBUNIT PROCESSOME COMPONENT 20 HOMOLOG"/>
    <property type="match status" value="1"/>
</dbReference>
<dbReference type="Proteomes" id="UP000694846">
    <property type="component" value="Unplaced"/>
</dbReference>
<feature type="domain" description="U3 small nucleolar RNA-associated protein 20" evidence="3">
    <location>
        <begin position="1752"/>
        <end position="1969"/>
    </location>
</feature>